<evidence type="ECO:0000256" key="12">
    <source>
        <dbReference type="ARBA" id="ARBA00023295"/>
    </source>
</evidence>
<protein>
    <recommendedName>
        <fullName evidence="2">DNA-(apurinic or apyrimidinic site) lyase</fullName>
        <ecNumber evidence="2">4.2.99.18</ecNumber>
    </recommendedName>
</protein>
<dbReference type="Pfam" id="PF06831">
    <property type="entry name" value="H2TH"/>
    <property type="match status" value="1"/>
</dbReference>
<feature type="domain" description="FPG-type" evidence="14">
    <location>
        <begin position="219"/>
        <end position="262"/>
    </location>
</feature>
<evidence type="ECO:0000256" key="4">
    <source>
        <dbReference type="ARBA" id="ARBA00022763"/>
    </source>
</evidence>
<evidence type="ECO:0000256" key="3">
    <source>
        <dbReference type="ARBA" id="ARBA00022723"/>
    </source>
</evidence>
<comment type="caution">
    <text evidence="16">The sequence shown here is derived from an EMBL/GenBank/DDBJ whole genome shotgun (WGS) entry which is preliminary data.</text>
</comment>
<keyword evidence="12" id="KW-0326">Glycosidase</keyword>
<dbReference type="PROSITE" id="PS51068">
    <property type="entry name" value="FPG_CAT"/>
    <property type="match status" value="1"/>
</dbReference>
<dbReference type="AlphaFoldDB" id="A0A5A7NPU4"/>
<dbReference type="CDD" id="cd08971">
    <property type="entry name" value="AcNei2_N"/>
    <property type="match status" value="1"/>
</dbReference>
<keyword evidence="3" id="KW-0479">Metal-binding</keyword>
<evidence type="ECO:0000256" key="8">
    <source>
        <dbReference type="ARBA" id="ARBA00023125"/>
    </source>
</evidence>
<keyword evidence="16" id="KW-0255">Endonuclease</keyword>
<evidence type="ECO:0000256" key="13">
    <source>
        <dbReference type="PROSITE-ProRule" id="PRU00391"/>
    </source>
</evidence>
<evidence type="ECO:0000256" key="7">
    <source>
        <dbReference type="ARBA" id="ARBA00022833"/>
    </source>
</evidence>
<keyword evidence="9" id="KW-0234">DNA repair</keyword>
<evidence type="ECO:0000313" key="17">
    <source>
        <dbReference type="Proteomes" id="UP000325307"/>
    </source>
</evidence>
<evidence type="ECO:0000259" key="15">
    <source>
        <dbReference type="PROSITE" id="PS51068"/>
    </source>
</evidence>
<feature type="domain" description="Formamidopyrimidine-DNA glycosylase catalytic" evidence="15">
    <location>
        <begin position="2"/>
        <end position="101"/>
    </location>
</feature>
<dbReference type="SUPFAM" id="SSF57716">
    <property type="entry name" value="Glucocorticoid receptor-like (DNA-binding domain)"/>
    <property type="match status" value="1"/>
</dbReference>
<keyword evidence="16" id="KW-0540">Nuclease</keyword>
<dbReference type="InterPro" id="IPR044090">
    <property type="entry name" value="Nei2_N"/>
</dbReference>
<keyword evidence="11" id="KW-0511">Multifunctional enzyme</keyword>
<gene>
    <name evidence="16" type="primary">nei</name>
    <name evidence="16" type="ORF">NCCP1664_13170</name>
</gene>
<dbReference type="GO" id="GO:0006284">
    <property type="term" value="P:base-excision repair"/>
    <property type="evidence" value="ECO:0007669"/>
    <property type="project" value="InterPro"/>
</dbReference>
<dbReference type="PANTHER" id="PTHR42697">
    <property type="entry name" value="ENDONUCLEASE 8"/>
    <property type="match status" value="1"/>
</dbReference>
<dbReference type="InterPro" id="IPR000214">
    <property type="entry name" value="Znf_DNA_glyclase/AP_lyase"/>
</dbReference>
<proteinExistence type="inferred from homology"/>
<keyword evidence="5 13" id="KW-0863">Zinc-finger</keyword>
<dbReference type="OrthoDB" id="9800855at2"/>
<organism evidence="16 17">
    <name type="scientific">Zafaria cholistanensis</name>
    <dbReference type="NCBI Taxonomy" id="1682741"/>
    <lineage>
        <taxon>Bacteria</taxon>
        <taxon>Bacillati</taxon>
        <taxon>Actinomycetota</taxon>
        <taxon>Actinomycetes</taxon>
        <taxon>Micrococcales</taxon>
        <taxon>Micrococcaceae</taxon>
        <taxon>Zafaria</taxon>
    </lineage>
</organism>
<name>A0A5A7NPU4_9MICC</name>
<dbReference type="Gene3D" id="3.20.190.10">
    <property type="entry name" value="MutM-like, N-terminal"/>
    <property type="match status" value="1"/>
</dbReference>
<evidence type="ECO:0000256" key="2">
    <source>
        <dbReference type="ARBA" id="ARBA00012720"/>
    </source>
</evidence>
<dbReference type="SUPFAM" id="SSF46946">
    <property type="entry name" value="S13-like H2TH domain"/>
    <property type="match status" value="1"/>
</dbReference>
<sequence>MPEGDTVYRAARRLDAALSGRPLLSSDFRVPQYATLDLSGAVVKSVVSRGKHLLIRAGDLSIHTHLMMEGHWDVYAPGERWRAPSVKARCVLKNADFQAVGFELGFLRVIRTADEPEAVGHLGPDPLGHSWDPAEAERRLGSDPQRPIGLALLDQKLMSGLGNIYRCELLFLTRTHPLTPVGEVEDLPHMVELAHKLLHANKDRARRVTTGSASRDPYWVYGRAGEPCQRCGTPVSKQKLGDPALGPAAGERDIYFCPRCQTEE</sequence>
<evidence type="ECO:0000256" key="1">
    <source>
        <dbReference type="ARBA" id="ARBA00009409"/>
    </source>
</evidence>
<keyword evidence="8" id="KW-0238">DNA-binding</keyword>
<dbReference type="EC" id="4.2.99.18" evidence="2"/>
<dbReference type="GO" id="GO:0140078">
    <property type="term" value="F:class I DNA-(apurinic or apyrimidinic site) endonuclease activity"/>
    <property type="evidence" value="ECO:0007669"/>
    <property type="project" value="UniProtKB-EC"/>
</dbReference>
<keyword evidence="4" id="KW-0227">DNA damage</keyword>
<dbReference type="PANTHER" id="PTHR42697:SF1">
    <property type="entry name" value="ENDONUCLEASE 8"/>
    <property type="match status" value="1"/>
</dbReference>
<dbReference type="SMART" id="SM01232">
    <property type="entry name" value="H2TH"/>
    <property type="match status" value="1"/>
</dbReference>
<dbReference type="Pfam" id="PF01149">
    <property type="entry name" value="Fapy_DNA_glyco"/>
    <property type="match status" value="1"/>
</dbReference>
<evidence type="ECO:0000259" key="14">
    <source>
        <dbReference type="PROSITE" id="PS51066"/>
    </source>
</evidence>
<dbReference type="Gene3D" id="1.10.8.50">
    <property type="match status" value="1"/>
</dbReference>
<dbReference type="Proteomes" id="UP000325307">
    <property type="component" value="Unassembled WGS sequence"/>
</dbReference>
<dbReference type="InterPro" id="IPR015886">
    <property type="entry name" value="H2TH_FPG"/>
</dbReference>
<dbReference type="PROSITE" id="PS51066">
    <property type="entry name" value="ZF_FPG_2"/>
    <property type="match status" value="1"/>
</dbReference>
<evidence type="ECO:0000256" key="9">
    <source>
        <dbReference type="ARBA" id="ARBA00023204"/>
    </source>
</evidence>
<evidence type="ECO:0000256" key="10">
    <source>
        <dbReference type="ARBA" id="ARBA00023239"/>
    </source>
</evidence>
<evidence type="ECO:0000256" key="11">
    <source>
        <dbReference type="ARBA" id="ARBA00023268"/>
    </source>
</evidence>
<dbReference type="InterPro" id="IPR010979">
    <property type="entry name" value="Ribosomal_uS13-like_H2TH"/>
</dbReference>
<dbReference type="EMBL" id="BKDJ01000005">
    <property type="protein sequence ID" value="GER22820.1"/>
    <property type="molecule type" value="Genomic_DNA"/>
</dbReference>
<dbReference type="GO" id="GO:0000703">
    <property type="term" value="F:oxidized pyrimidine nucleobase lesion DNA N-glycosylase activity"/>
    <property type="evidence" value="ECO:0007669"/>
    <property type="project" value="TreeGrafter"/>
</dbReference>
<keyword evidence="6" id="KW-0378">Hydrolase</keyword>
<dbReference type="SUPFAM" id="SSF81624">
    <property type="entry name" value="N-terminal domain of MutM-like DNA repair proteins"/>
    <property type="match status" value="1"/>
</dbReference>
<comment type="similarity">
    <text evidence="1">Belongs to the FPG family.</text>
</comment>
<keyword evidence="17" id="KW-1185">Reference proteome</keyword>
<evidence type="ECO:0000256" key="5">
    <source>
        <dbReference type="ARBA" id="ARBA00022771"/>
    </source>
</evidence>
<evidence type="ECO:0000313" key="16">
    <source>
        <dbReference type="EMBL" id="GER22820.1"/>
    </source>
</evidence>
<dbReference type="SMART" id="SM00898">
    <property type="entry name" value="Fapy_DNA_glyco"/>
    <property type="match status" value="1"/>
</dbReference>
<dbReference type="InterPro" id="IPR035937">
    <property type="entry name" value="FPG_N"/>
</dbReference>
<dbReference type="GO" id="GO:0003684">
    <property type="term" value="F:damaged DNA binding"/>
    <property type="evidence" value="ECO:0007669"/>
    <property type="project" value="InterPro"/>
</dbReference>
<dbReference type="GO" id="GO:0008270">
    <property type="term" value="F:zinc ion binding"/>
    <property type="evidence" value="ECO:0007669"/>
    <property type="project" value="UniProtKB-KW"/>
</dbReference>
<keyword evidence="7" id="KW-0862">Zinc</keyword>
<accession>A0A5A7NPU4</accession>
<dbReference type="RefSeq" id="WP_149956441.1">
    <property type="nucleotide sequence ID" value="NZ_BKDJ01000005.1"/>
</dbReference>
<evidence type="ECO:0000256" key="6">
    <source>
        <dbReference type="ARBA" id="ARBA00022801"/>
    </source>
</evidence>
<dbReference type="InterPro" id="IPR012319">
    <property type="entry name" value="FPG_cat"/>
</dbReference>
<keyword evidence="10" id="KW-0456">Lyase</keyword>
<reference evidence="16 17" key="1">
    <citation type="submission" date="2019-09" db="EMBL/GenBank/DDBJ databases">
        <title>Arthrobacter zafarii sp. nov., a moderately thermotolerant and halotolerant actinobacterium isolated from Cholistan desert soil of Pakistan.</title>
        <authorList>
            <person name="Amin A."/>
            <person name="Ahmed I."/>
            <person name="Khalid N."/>
            <person name="Schumann P."/>
            <person name="Busse H.J."/>
            <person name="Khan I.U."/>
            <person name="Li S."/>
            <person name="Li W.J."/>
        </authorList>
    </citation>
    <scope>NUCLEOTIDE SEQUENCE [LARGE SCALE GENOMIC DNA]</scope>
    <source>
        <strain evidence="16 17">NCCP-1664</strain>
    </source>
</reference>